<reference evidence="2 3" key="1">
    <citation type="submission" date="2021-06" db="EMBL/GenBank/DDBJ databases">
        <authorList>
            <person name="Kallberg Y."/>
            <person name="Tangrot J."/>
            <person name="Rosling A."/>
        </authorList>
    </citation>
    <scope>NUCLEOTIDE SEQUENCE [LARGE SCALE GENOMIC DNA]</scope>
    <source>
        <strain evidence="2 3">120-4 pot B 10/14</strain>
    </source>
</reference>
<feature type="non-terminal residue" evidence="2">
    <location>
        <position position="77"/>
    </location>
</feature>
<keyword evidence="3" id="KW-1185">Reference proteome</keyword>
<organism evidence="2 3">
    <name type="scientific">Gigaspora margarita</name>
    <dbReference type="NCBI Taxonomy" id="4874"/>
    <lineage>
        <taxon>Eukaryota</taxon>
        <taxon>Fungi</taxon>
        <taxon>Fungi incertae sedis</taxon>
        <taxon>Mucoromycota</taxon>
        <taxon>Glomeromycotina</taxon>
        <taxon>Glomeromycetes</taxon>
        <taxon>Diversisporales</taxon>
        <taxon>Gigasporaceae</taxon>
        <taxon>Gigaspora</taxon>
    </lineage>
</organism>
<accession>A0ABN7WLH4</accession>
<gene>
    <name evidence="2" type="ORF">GMARGA_LOCUS32411</name>
</gene>
<feature type="region of interest" description="Disordered" evidence="1">
    <location>
        <begin position="58"/>
        <end position="77"/>
    </location>
</feature>
<dbReference type="Proteomes" id="UP000789901">
    <property type="component" value="Unassembled WGS sequence"/>
</dbReference>
<proteinExistence type="predicted"/>
<evidence type="ECO:0000313" key="2">
    <source>
        <dbReference type="EMBL" id="CAG8835129.1"/>
    </source>
</evidence>
<evidence type="ECO:0000313" key="3">
    <source>
        <dbReference type="Proteomes" id="UP000789901"/>
    </source>
</evidence>
<sequence length="77" mass="8702">MNNIQNNDIWIDETDSEPEVDDDKCIEVGPSSKLLSSVPKDKQITVCQIEITQDGKKKCGRKYDHTNSNSTASMNYH</sequence>
<feature type="compositionally biased region" description="Acidic residues" evidence="1">
    <location>
        <begin position="10"/>
        <end position="22"/>
    </location>
</feature>
<feature type="region of interest" description="Disordered" evidence="1">
    <location>
        <begin position="1"/>
        <end position="22"/>
    </location>
</feature>
<feature type="compositionally biased region" description="Polar residues" evidence="1">
    <location>
        <begin position="66"/>
        <end position="77"/>
    </location>
</feature>
<dbReference type="EMBL" id="CAJVQB010050867">
    <property type="protein sequence ID" value="CAG8835129.1"/>
    <property type="molecule type" value="Genomic_DNA"/>
</dbReference>
<evidence type="ECO:0000256" key="1">
    <source>
        <dbReference type="SAM" id="MobiDB-lite"/>
    </source>
</evidence>
<protein>
    <submittedName>
        <fullName evidence="2">13671_t:CDS:1</fullName>
    </submittedName>
</protein>
<comment type="caution">
    <text evidence="2">The sequence shown here is derived from an EMBL/GenBank/DDBJ whole genome shotgun (WGS) entry which is preliminary data.</text>
</comment>
<name>A0ABN7WLH4_GIGMA</name>